<gene>
    <name evidence="10" type="ORF">MNBD_DELTA04-1087</name>
</gene>
<keyword evidence="5" id="KW-0129">CBS domain</keyword>
<evidence type="ECO:0000259" key="9">
    <source>
        <dbReference type="PROSITE" id="PS51846"/>
    </source>
</evidence>
<dbReference type="CDD" id="cd04590">
    <property type="entry name" value="CBS_pair_CorC_HlyC_assoc"/>
    <property type="match status" value="1"/>
</dbReference>
<dbReference type="PROSITE" id="PS51846">
    <property type="entry name" value="CNNM"/>
    <property type="match status" value="1"/>
</dbReference>
<organism evidence="10">
    <name type="scientific">hydrothermal vent metagenome</name>
    <dbReference type="NCBI Taxonomy" id="652676"/>
    <lineage>
        <taxon>unclassified sequences</taxon>
        <taxon>metagenomes</taxon>
        <taxon>ecological metagenomes</taxon>
    </lineage>
</organism>
<dbReference type="InterPro" id="IPR000644">
    <property type="entry name" value="CBS_dom"/>
</dbReference>
<dbReference type="InterPro" id="IPR046342">
    <property type="entry name" value="CBS_dom_sf"/>
</dbReference>
<accession>A0A3B0UZ86</accession>
<evidence type="ECO:0000256" key="4">
    <source>
        <dbReference type="ARBA" id="ARBA00022989"/>
    </source>
</evidence>
<evidence type="ECO:0000256" key="3">
    <source>
        <dbReference type="ARBA" id="ARBA00022737"/>
    </source>
</evidence>
<dbReference type="PANTHER" id="PTHR22777:SF4">
    <property type="entry name" value="UPF0053 PROTEIN SLL1254"/>
    <property type="match status" value="1"/>
</dbReference>
<evidence type="ECO:0000256" key="2">
    <source>
        <dbReference type="ARBA" id="ARBA00022692"/>
    </source>
</evidence>
<feature type="domain" description="CNNM transmembrane" evidence="9">
    <location>
        <begin position="1"/>
        <end position="180"/>
    </location>
</feature>
<dbReference type="Pfam" id="PF01595">
    <property type="entry name" value="CNNM"/>
    <property type="match status" value="1"/>
</dbReference>
<keyword evidence="4 7" id="KW-1133">Transmembrane helix</keyword>
<proteinExistence type="predicted"/>
<evidence type="ECO:0000313" key="10">
    <source>
        <dbReference type="EMBL" id="VAW36575.1"/>
    </source>
</evidence>
<feature type="transmembrane region" description="Helical" evidence="7">
    <location>
        <begin position="59"/>
        <end position="84"/>
    </location>
</feature>
<dbReference type="Gene3D" id="3.10.580.10">
    <property type="entry name" value="CBS-domain"/>
    <property type="match status" value="1"/>
</dbReference>
<dbReference type="GO" id="GO:0005886">
    <property type="term" value="C:plasma membrane"/>
    <property type="evidence" value="ECO:0007669"/>
    <property type="project" value="TreeGrafter"/>
</dbReference>
<dbReference type="PROSITE" id="PS51371">
    <property type="entry name" value="CBS"/>
    <property type="match status" value="2"/>
</dbReference>
<keyword evidence="3" id="KW-0677">Repeat</keyword>
<sequence>MLTELIVAVSLSLLVSALCSICEAALYSLRLSHIELLTTTRPNAARLLKRMKKNIEQPITAILTLNTIANTFGAAVAGAAAANVFGETRLIWFSMAFTLSILLFSEILPKTVGIVYARRLAPYIASPLKWMILVLRPFIWLCQAVTRLIPNRGQAHQISAEELQAIAMISRKSGEIKAEQEQVITNILKLGDRTVRQVMTPRTVTFSLNKDMTVGEAVALKDNWQMHSRVPVYDKNIDNVVGIVLSRDVYMAAAADRHHTKLAQIMLPAHFVPETAPLNLVLIDFFERHQHLFVVVDEYGSVTGIISLEDIIEEIVGREIVDESDKTKDMRELARTRNKGMTGRTAK</sequence>
<keyword evidence="6 7" id="KW-0472">Membrane</keyword>
<dbReference type="Pfam" id="PF00571">
    <property type="entry name" value="CBS"/>
    <property type="match status" value="2"/>
</dbReference>
<dbReference type="AlphaFoldDB" id="A0A3B0UZ86"/>
<evidence type="ECO:0000259" key="8">
    <source>
        <dbReference type="PROSITE" id="PS51371"/>
    </source>
</evidence>
<reference evidence="10" key="1">
    <citation type="submission" date="2018-06" db="EMBL/GenBank/DDBJ databases">
        <authorList>
            <person name="Zhirakovskaya E."/>
        </authorList>
    </citation>
    <scope>NUCLEOTIDE SEQUENCE</scope>
</reference>
<keyword evidence="2 7" id="KW-0812">Transmembrane</keyword>
<evidence type="ECO:0000256" key="7">
    <source>
        <dbReference type="SAM" id="Phobius"/>
    </source>
</evidence>
<evidence type="ECO:0000256" key="5">
    <source>
        <dbReference type="ARBA" id="ARBA00023122"/>
    </source>
</evidence>
<feature type="domain" description="CBS" evidence="8">
    <location>
        <begin position="265"/>
        <end position="323"/>
    </location>
</feature>
<feature type="domain" description="CBS" evidence="8">
    <location>
        <begin position="199"/>
        <end position="262"/>
    </location>
</feature>
<feature type="transmembrane region" description="Helical" evidence="7">
    <location>
        <begin position="6"/>
        <end position="27"/>
    </location>
</feature>
<dbReference type="EMBL" id="UOEY01000025">
    <property type="protein sequence ID" value="VAW36575.1"/>
    <property type="molecule type" value="Genomic_DNA"/>
</dbReference>
<evidence type="ECO:0000256" key="1">
    <source>
        <dbReference type="ARBA" id="ARBA00004141"/>
    </source>
</evidence>
<protein>
    <submittedName>
        <fullName evidence="10">Hemolysins and related proteins containing CBS domains</fullName>
    </submittedName>
</protein>
<dbReference type="InterPro" id="IPR044751">
    <property type="entry name" value="Ion_transp-like_CBS"/>
</dbReference>
<evidence type="ECO:0000256" key="6">
    <source>
        <dbReference type="ARBA" id="ARBA00023136"/>
    </source>
</evidence>
<feature type="transmembrane region" description="Helical" evidence="7">
    <location>
        <begin position="90"/>
        <end position="108"/>
    </location>
</feature>
<comment type="subcellular location">
    <subcellularLocation>
        <location evidence="1">Membrane</location>
        <topology evidence="1">Multi-pass membrane protein</topology>
    </subcellularLocation>
</comment>
<dbReference type="SUPFAM" id="SSF54631">
    <property type="entry name" value="CBS-domain pair"/>
    <property type="match status" value="1"/>
</dbReference>
<name>A0A3B0UZ86_9ZZZZ</name>
<dbReference type="InterPro" id="IPR002550">
    <property type="entry name" value="CNNM"/>
</dbReference>
<dbReference type="PANTHER" id="PTHR22777">
    <property type="entry name" value="HEMOLYSIN-RELATED"/>
    <property type="match status" value="1"/>
</dbReference>